<dbReference type="EMBL" id="JAATLJ010000004">
    <property type="protein sequence ID" value="NIZ41508.1"/>
    <property type="molecule type" value="Genomic_DNA"/>
</dbReference>
<sequence>MNFVANRFHLDGMAMELWKLHWYYRLAKEQYEAENKEQEKMKSKRG</sequence>
<dbReference type="AlphaFoldDB" id="A0A968GAB0"/>
<proteinExistence type="predicted"/>
<dbReference type="RefSeq" id="WP_167701130.1">
    <property type="nucleotide sequence ID" value="NZ_CP118177.1"/>
</dbReference>
<name>A0A968GAB0_9SPIO</name>
<accession>A0A968GAB0</accession>
<reference evidence="1 2" key="1">
    <citation type="submission" date="2020-03" db="EMBL/GenBank/DDBJ databases">
        <title>Spirochaetal bacteria isolated from arthropods constitute a novel genus Entomospira genus novum within the order Spirochaetales.</title>
        <authorList>
            <person name="Grana-Miraglia L."/>
            <person name="Sikutova S."/>
            <person name="Fingerle V."/>
            <person name="Sing A."/>
            <person name="Castillo-Ramirez S."/>
            <person name="Margos G."/>
            <person name="Rudolf I."/>
        </authorList>
    </citation>
    <scope>NUCLEOTIDE SEQUENCE [LARGE SCALE GENOMIC DNA]</scope>
    <source>
        <strain evidence="1 2">BR193</strain>
    </source>
</reference>
<gene>
    <name evidence="1" type="ORF">HCT14_08300</name>
</gene>
<protein>
    <submittedName>
        <fullName evidence="1">Uncharacterized protein</fullName>
    </submittedName>
</protein>
<dbReference type="Proteomes" id="UP000711995">
    <property type="component" value="Unassembled WGS sequence"/>
</dbReference>
<comment type="caution">
    <text evidence="1">The sequence shown here is derived from an EMBL/GenBank/DDBJ whole genome shotgun (WGS) entry which is preliminary data.</text>
</comment>
<evidence type="ECO:0000313" key="1">
    <source>
        <dbReference type="EMBL" id="NIZ41508.1"/>
    </source>
</evidence>
<evidence type="ECO:0000313" key="2">
    <source>
        <dbReference type="Proteomes" id="UP000711995"/>
    </source>
</evidence>
<organism evidence="1 2">
    <name type="scientific">Entomospira entomophila</name>
    <dbReference type="NCBI Taxonomy" id="2719988"/>
    <lineage>
        <taxon>Bacteria</taxon>
        <taxon>Pseudomonadati</taxon>
        <taxon>Spirochaetota</taxon>
        <taxon>Spirochaetia</taxon>
        <taxon>Spirochaetales</taxon>
        <taxon>Spirochaetaceae</taxon>
        <taxon>Entomospira</taxon>
    </lineage>
</organism>
<keyword evidence="2" id="KW-1185">Reference proteome</keyword>